<name>A0A0M6Y6J1_9HYPH</name>
<gene>
    <name evidence="3" type="ORF">LAL4801_04167</name>
</gene>
<feature type="region of interest" description="Disordered" evidence="1">
    <location>
        <begin position="1"/>
        <end position="26"/>
    </location>
</feature>
<keyword evidence="2" id="KW-1133">Transmembrane helix</keyword>
<proteinExistence type="predicted"/>
<feature type="compositionally biased region" description="Acidic residues" evidence="1">
    <location>
        <begin position="1"/>
        <end position="10"/>
    </location>
</feature>
<dbReference type="Proteomes" id="UP000048926">
    <property type="component" value="Unassembled WGS sequence"/>
</dbReference>
<sequence length="286" mass="32375">MSEEESVDDDKEAKSEKGSGLDTVERLNKMGGKDGLLERLFGGSVDILGGKLTALTAWAFEERQANTRSHVEAVQAKNPELIDITPNLKTIEYFHEWQKKAENVGPDDADAALWRGILEDILRGEDRFQSDIIDIAKKIDAKDFEILRKVRQGGIRITHDARIDRLIRLGLIQISTSNMILGQSLLLGSLFAIAYLLKFVSDYVVGDGSLDAAIGAAMLMLFPTFLLFTSIRMIRWRKERAQSRARLLKERVLSASERYYDYYFNANYAEISPVGRILMEMTDRYS</sequence>
<evidence type="ECO:0000313" key="4">
    <source>
        <dbReference type="Proteomes" id="UP000048926"/>
    </source>
</evidence>
<dbReference type="AlphaFoldDB" id="A0A0M6Y6J1"/>
<dbReference type="RefSeq" id="WP_055658898.1">
    <property type="nucleotide sequence ID" value="NZ_CXST01000002.1"/>
</dbReference>
<keyword evidence="2" id="KW-0472">Membrane</keyword>
<accession>A0A0M6Y6J1</accession>
<evidence type="ECO:0000313" key="3">
    <source>
        <dbReference type="EMBL" id="CTQ45712.1"/>
    </source>
</evidence>
<keyword evidence="4" id="KW-1185">Reference proteome</keyword>
<evidence type="ECO:0000256" key="1">
    <source>
        <dbReference type="SAM" id="MobiDB-lite"/>
    </source>
</evidence>
<protein>
    <submittedName>
        <fullName evidence="3">Uncharacterized protein</fullName>
    </submittedName>
</protein>
<keyword evidence="2" id="KW-0812">Transmembrane</keyword>
<reference evidence="4" key="1">
    <citation type="submission" date="2015-07" db="EMBL/GenBank/DDBJ databases">
        <authorList>
            <person name="Rodrigo-Torres Lidia"/>
            <person name="Arahal R.David."/>
        </authorList>
    </citation>
    <scope>NUCLEOTIDE SEQUENCE [LARGE SCALE GENOMIC DNA]</scope>
    <source>
        <strain evidence="4">CECT 4801</strain>
    </source>
</reference>
<feature type="transmembrane region" description="Helical" evidence="2">
    <location>
        <begin position="180"/>
        <end position="200"/>
    </location>
</feature>
<feature type="transmembrane region" description="Helical" evidence="2">
    <location>
        <begin position="212"/>
        <end position="234"/>
    </location>
</feature>
<evidence type="ECO:0000256" key="2">
    <source>
        <dbReference type="SAM" id="Phobius"/>
    </source>
</evidence>
<dbReference type="EMBL" id="CXST01000002">
    <property type="protein sequence ID" value="CTQ45712.1"/>
    <property type="molecule type" value="Genomic_DNA"/>
</dbReference>
<feature type="compositionally biased region" description="Basic and acidic residues" evidence="1">
    <location>
        <begin position="11"/>
        <end position="26"/>
    </location>
</feature>
<organism evidence="3 4">
    <name type="scientific">Roseibium aggregatum</name>
    <dbReference type="NCBI Taxonomy" id="187304"/>
    <lineage>
        <taxon>Bacteria</taxon>
        <taxon>Pseudomonadati</taxon>
        <taxon>Pseudomonadota</taxon>
        <taxon>Alphaproteobacteria</taxon>
        <taxon>Hyphomicrobiales</taxon>
        <taxon>Stappiaceae</taxon>
        <taxon>Roseibium</taxon>
    </lineage>
</organism>